<evidence type="ECO:0000313" key="8">
    <source>
        <dbReference type="Proteomes" id="UP001355056"/>
    </source>
</evidence>
<dbReference type="CDD" id="cd01167">
    <property type="entry name" value="bac_FRK"/>
    <property type="match status" value="1"/>
</dbReference>
<dbReference type="RefSeq" id="WP_332615978.1">
    <property type="nucleotide sequence ID" value="NZ_JAXGFP010000003.1"/>
</dbReference>
<dbReference type="Gene3D" id="3.40.1190.20">
    <property type="match status" value="1"/>
</dbReference>
<dbReference type="EMBL" id="JAXGFP010000003">
    <property type="protein sequence ID" value="MEG3183715.1"/>
    <property type="molecule type" value="Genomic_DNA"/>
</dbReference>
<evidence type="ECO:0000256" key="1">
    <source>
        <dbReference type="ARBA" id="ARBA00010688"/>
    </source>
</evidence>
<accession>A0ABU7YXN8</accession>
<dbReference type="EC" id="2.7.1.-" evidence="7"/>
<evidence type="ECO:0000256" key="2">
    <source>
        <dbReference type="ARBA" id="ARBA00022679"/>
    </source>
</evidence>
<reference evidence="7 8" key="1">
    <citation type="journal article" date="2016" name="Int. J. Syst. Evol. Microbiol.">
        <title>Lysobacter erysipheiresistens sp. nov., an antagonist of powdery mildew, isolated from tobacco-cultivated soil.</title>
        <authorList>
            <person name="Xie B."/>
            <person name="Li T."/>
            <person name="Lin X."/>
            <person name="Wang C.J."/>
            <person name="Chen Y.J."/>
            <person name="Liu W.J."/>
            <person name="Zhao Z.W."/>
        </authorList>
    </citation>
    <scope>NUCLEOTIDE SEQUENCE [LARGE SCALE GENOMIC DNA]</scope>
    <source>
        <strain evidence="7 8">RS-LYSO-3</strain>
    </source>
</reference>
<dbReference type="Pfam" id="PF00294">
    <property type="entry name" value="PfkB"/>
    <property type="match status" value="1"/>
</dbReference>
<dbReference type="PANTHER" id="PTHR43085:SF1">
    <property type="entry name" value="PSEUDOURIDINE KINASE-RELATED"/>
    <property type="match status" value="1"/>
</dbReference>
<gene>
    <name evidence="7" type="ORF">SNE34_06810</name>
</gene>
<keyword evidence="2 7" id="KW-0808">Transferase</keyword>
<keyword evidence="8" id="KW-1185">Reference proteome</keyword>
<dbReference type="SUPFAM" id="SSF53613">
    <property type="entry name" value="Ribokinase-like"/>
    <property type="match status" value="1"/>
</dbReference>
<keyword evidence="3" id="KW-0547">Nucleotide-binding</keyword>
<proteinExistence type="inferred from homology"/>
<evidence type="ECO:0000313" key="7">
    <source>
        <dbReference type="EMBL" id="MEG3183715.1"/>
    </source>
</evidence>
<dbReference type="InterPro" id="IPR050306">
    <property type="entry name" value="PfkB_Carbo_kinase"/>
</dbReference>
<dbReference type="PANTHER" id="PTHR43085">
    <property type="entry name" value="HEXOKINASE FAMILY MEMBER"/>
    <property type="match status" value="1"/>
</dbReference>
<comment type="caution">
    <text evidence="7">The sequence shown here is derived from an EMBL/GenBank/DDBJ whole genome shotgun (WGS) entry which is preliminary data.</text>
</comment>
<name>A0ABU7YXN8_9GAMM</name>
<dbReference type="InterPro" id="IPR029056">
    <property type="entry name" value="Ribokinase-like"/>
</dbReference>
<keyword evidence="5" id="KW-0067">ATP-binding</keyword>
<dbReference type="Proteomes" id="UP001355056">
    <property type="component" value="Unassembled WGS sequence"/>
</dbReference>
<evidence type="ECO:0000256" key="3">
    <source>
        <dbReference type="ARBA" id="ARBA00022741"/>
    </source>
</evidence>
<organism evidence="7 8">
    <name type="scientific">Novilysobacter erysipheiresistens</name>
    <dbReference type="NCBI Taxonomy" id="1749332"/>
    <lineage>
        <taxon>Bacteria</taxon>
        <taxon>Pseudomonadati</taxon>
        <taxon>Pseudomonadota</taxon>
        <taxon>Gammaproteobacteria</taxon>
        <taxon>Lysobacterales</taxon>
        <taxon>Lysobacteraceae</taxon>
        <taxon>Novilysobacter</taxon>
    </lineage>
</organism>
<sequence length="339" mass="35973">MSATPRPPDTSRDRDAIVCFGEALVDLLAMPPATPGAPRQFVEYAGGAPANVAVAAARLGGAACFVGMLGRDMFGDMLLAQLRGAGVDTGYVRRTDAAKTALAFVSLDADGERSFSFYRPPSADLLFRERDFDDRCFERAAVFHVCSNSLTEAAIADATLAGMARARAAGALVSMDLNLRPSLWPAEVDPQAQAWRALFEADLVKLSRQELEFLAPGSGGEDGVIERLLRQRTRCVVVTDGAAPIRWFTRKHRGSAATFPITAIDTTAAGDAFVGALLQQLVSADVRASTFAEFLNRRDAFDHALRFAAAAGALATTRNGAFAAMPDAAGIDRLMQAAA</sequence>
<dbReference type="InterPro" id="IPR002173">
    <property type="entry name" value="Carboh/pur_kinase_PfkB_CS"/>
</dbReference>
<dbReference type="PROSITE" id="PS00584">
    <property type="entry name" value="PFKB_KINASES_2"/>
    <property type="match status" value="1"/>
</dbReference>
<feature type="domain" description="Carbohydrate kinase PfkB" evidence="6">
    <location>
        <begin position="17"/>
        <end position="326"/>
    </location>
</feature>
<keyword evidence="4 7" id="KW-0418">Kinase</keyword>
<evidence type="ECO:0000259" key="6">
    <source>
        <dbReference type="Pfam" id="PF00294"/>
    </source>
</evidence>
<evidence type="ECO:0000256" key="4">
    <source>
        <dbReference type="ARBA" id="ARBA00022777"/>
    </source>
</evidence>
<evidence type="ECO:0000256" key="5">
    <source>
        <dbReference type="ARBA" id="ARBA00022840"/>
    </source>
</evidence>
<protein>
    <submittedName>
        <fullName evidence="7">Carbohydrate kinase</fullName>
        <ecNumber evidence="7">2.7.1.-</ecNumber>
    </submittedName>
</protein>
<comment type="similarity">
    <text evidence="1">Belongs to the carbohydrate kinase PfkB family.</text>
</comment>
<dbReference type="GO" id="GO:0016301">
    <property type="term" value="F:kinase activity"/>
    <property type="evidence" value="ECO:0007669"/>
    <property type="project" value="UniProtKB-KW"/>
</dbReference>
<dbReference type="InterPro" id="IPR011611">
    <property type="entry name" value="PfkB_dom"/>
</dbReference>